<sequence>MQKTAMNPNPEQEMTVNPFAQEQAAEIQPQENAQTYPVEVDGDIVELTLEELIDAAAQGLSKRNAYIRRNRAANAMPNGQIYAAFVEEYPDVRPEDIPQQVWEWAQQEGSLVSAYRKWEIAELRDELAALEMNQKNRRAAVGPAQSDGEPVGADPVTLALLGK</sequence>
<accession>A0AAW4W5C4</accession>
<gene>
    <name evidence="1" type="ORF">LKD22_09650</name>
</gene>
<dbReference type="AlphaFoldDB" id="A0AAW4W5C4"/>
<dbReference type="EMBL" id="JAJEPX010000031">
    <property type="protein sequence ID" value="MCC2177383.1"/>
    <property type="molecule type" value="Genomic_DNA"/>
</dbReference>
<organism evidence="1 2">
    <name type="scientific">Agathobaculum butyriciproducens</name>
    <dbReference type="NCBI Taxonomy" id="1628085"/>
    <lineage>
        <taxon>Bacteria</taxon>
        <taxon>Bacillati</taxon>
        <taxon>Bacillota</taxon>
        <taxon>Clostridia</taxon>
        <taxon>Eubacteriales</taxon>
        <taxon>Butyricicoccaceae</taxon>
        <taxon>Agathobaculum</taxon>
    </lineage>
</organism>
<evidence type="ECO:0008006" key="3">
    <source>
        <dbReference type="Google" id="ProtNLM"/>
    </source>
</evidence>
<proteinExistence type="predicted"/>
<evidence type="ECO:0000313" key="2">
    <source>
        <dbReference type="Proteomes" id="UP001298753"/>
    </source>
</evidence>
<name>A0AAW4W5C4_9FIRM</name>
<protein>
    <recommendedName>
        <fullName evidence="3">Terminase small subunit</fullName>
    </recommendedName>
</protein>
<dbReference type="GeneID" id="98660557"/>
<dbReference type="RefSeq" id="WP_227600946.1">
    <property type="nucleotide sequence ID" value="NZ_JAJEPX010000031.1"/>
</dbReference>
<reference evidence="1 2" key="1">
    <citation type="submission" date="2021-10" db="EMBL/GenBank/DDBJ databases">
        <title>Anaerobic single-cell dispensing facilitates the cultivation of human gut bacteria.</title>
        <authorList>
            <person name="Afrizal A."/>
        </authorList>
    </citation>
    <scope>NUCLEOTIDE SEQUENCE [LARGE SCALE GENOMIC DNA]</scope>
    <source>
        <strain evidence="1 2">CLA-AA-H270</strain>
    </source>
</reference>
<comment type="caution">
    <text evidence="1">The sequence shown here is derived from an EMBL/GenBank/DDBJ whole genome shotgun (WGS) entry which is preliminary data.</text>
</comment>
<evidence type="ECO:0000313" key="1">
    <source>
        <dbReference type="EMBL" id="MCC2177383.1"/>
    </source>
</evidence>
<dbReference type="Proteomes" id="UP001298753">
    <property type="component" value="Unassembled WGS sequence"/>
</dbReference>
<keyword evidence="2" id="KW-1185">Reference proteome</keyword>